<dbReference type="Proteomes" id="UP000265882">
    <property type="component" value="Unassembled WGS sequence"/>
</dbReference>
<evidence type="ECO:0000313" key="1">
    <source>
        <dbReference type="EMBL" id="RJP24044.1"/>
    </source>
</evidence>
<dbReference type="EMBL" id="QZKU01000041">
    <property type="protein sequence ID" value="RJP24044.1"/>
    <property type="molecule type" value="Genomic_DNA"/>
</dbReference>
<proteinExistence type="predicted"/>
<organism evidence="1 2">
    <name type="scientific">Abyssobacteria bacterium (strain SURF_5)</name>
    <dbReference type="NCBI Taxonomy" id="2093360"/>
    <lineage>
        <taxon>Bacteria</taxon>
        <taxon>Pseudomonadati</taxon>
        <taxon>Candidatus Hydrogenedentota</taxon>
        <taxon>Candidatus Abyssobacteria</taxon>
    </lineage>
</organism>
<accession>A0A3A4P7T1</accession>
<dbReference type="InterPro" id="IPR021312">
    <property type="entry name" value="DUF2889"/>
</dbReference>
<dbReference type="Pfam" id="PF11136">
    <property type="entry name" value="DUF2889"/>
    <property type="match status" value="1"/>
</dbReference>
<protein>
    <submittedName>
        <fullName evidence="1">DUF2889 domain-containing protein</fullName>
    </submittedName>
</protein>
<reference evidence="1 2" key="1">
    <citation type="journal article" date="2017" name="ISME J.">
        <title>Energy and carbon metabolisms in a deep terrestrial subsurface fluid microbial community.</title>
        <authorList>
            <person name="Momper L."/>
            <person name="Jungbluth S.P."/>
            <person name="Lee M.D."/>
            <person name="Amend J.P."/>
        </authorList>
    </citation>
    <scope>NUCLEOTIDE SEQUENCE [LARGE SCALE GENOMIC DNA]</scope>
    <source>
        <strain evidence="1">SURF_5</strain>
    </source>
</reference>
<sequence length="153" mass="17291">MANFSRMKRVGIERPAKDRAIAHGLLDDHIYSMEIDVEFVLPQCEITRISGRMKRFTTPECPRADEILKKAIGMRIEPGFREKVKKQIGRAGCRHYGTLLIECCDALMSASIQFAREDLEEMGQPADSAAIRKRLLETVPILKDSCMAYASSE</sequence>
<dbReference type="AlphaFoldDB" id="A0A3A4P7T1"/>
<comment type="caution">
    <text evidence="1">The sequence shown here is derived from an EMBL/GenBank/DDBJ whole genome shotgun (WGS) entry which is preliminary data.</text>
</comment>
<name>A0A3A4P7T1_ABYX5</name>
<gene>
    <name evidence="1" type="ORF">C4520_04960</name>
</gene>
<evidence type="ECO:0000313" key="2">
    <source>
        <dbReference type="Proteomes" id="UP000265882"/>
    </source>
</evidence>